<sequence>MPLANKVTLQINLAPGDYPHAKFILPHQLKTLAEQVDEVLLVVDTRASKGRFAANWAENKERMDGLLEDIKKTFPITIAPVDYSPAVKKQIAEYFFGGQYIPDKDFRGGPFYAYFYGLYKASHNYVFHLDSDIFLGGGSQMWIAEAVDKLQGNPEFLVASPLPGPPHTEGILVWQPSAKKVAPYTFEFDGMSTRLFMINRSKFLSEKLSLKKPNLRSQLKAIVQGNANAELPEVLISAYMRHNGQKRVDFLGSGEGVWSLHPPYRTKDFYDNLPELIERVEQNQLPAEQQGFYDIIDAVCDWSEARAKLKANRWWKRKKF</sequence>
<dbReference type="EMBL" id="MBTF01000034">
    <property type="protein sequence ID" value="OOQ58084.1"/>
    <property type="molecule type" value="Genomic_DNA"/>
</dbReference>
<reference evidence="1 2" key="1">
    <citation type="submission" date="2016-07" db="EMBL/GenBank/DDBJ databases">
        <title>Genomic analysis of zinc-resistant bacterium Mucilaginibacter pedocola TBZ30.</title>
        <authorList>
            <person name="Huang J."/>
            <person name="Tang J."/>
        </authorList>
    </citation>
    <scope>NUCLEOTIDE SEQUENCE [LARGE SCALE GENOMIC DNA]</scope>
    <source>
        <strain evidence="1 2">TBZ30</strain>
    </source>
</reference>
<comment type="caution">
    <text evidence="1">The sequence shown here is derived from an EMBL/GenBank/DDBJ whole genome shotgun (WGS) entry which is preliminary data.</text>
</comment>
<dbReference type="AlphaFoldDB" id="A0A1S9PAT0"/>
<protein>
    <recommendedName>
        <fullName evidence="3">Glycosyltransferase family 2 protein</fullName>
    </recommendedName>
</protein>
<evidence type="ECO:0000313" key="2">
    <source>
        <dbReference type="Proteomes" id="UP000189739"/>
    </source>
</evidence>
<keyword evidence="2" id="KW-1185">Reference proteome</keyword>
<evidence type="ECO:0008006" key="3">
    <source>
        <dbReference type="Google" id="ProtNLM"/>
    </source>
</evidence>
<dbReference type="Proteomes" id="UP000189739">
    <property type="component" value="Unassembled WGS sequence"/>
</dbReference>
<dbReference type="STRING" id="1792845.BC343_10525"/>
<dbReference type="RefSeq" id="WP_078349814.1">
    <property type="nucleotide sequence ID" value="NZ_MBTF01000034.1"/>
</dbReference>
<accession>A0A1S9PAT0</accession>
<proteinExistence type="predicted"/>
<dbReference type="OrthoDB" id="8289813at2"/>
<organism evidence="1 2">
    <name type="scientific">Mucilaginibacter pedocola</name>
    <dbReference type="NCBI Taxonomy" id="1792845"/>
    <lineage>
        <taxon>Bacteria</taxon>
        <taxon>Pseudomonadati</taxon>
        <taxon>Bacteroidota</taxon>
        <taxon>Sphingobacteriia</taxon>
        <taxon>Sphingobacteriales</taxon>
        <taxon>Sphingobacteriaceae</taxon>
        <taxon>Mucilaginibacter</taxon>
    </lineage>
</organism>
<dbReference type="SUPFAM" id="SSF53448">
    <property type="entry name" value="Nucleotide-diphospho-sugar transferases"/>
    <property type="match status" value="1"/>
</dbReference>
<evidence type="ECO:0000313" key="1">
    <source>
        <dbReference type="EMBL" id="OOQ58084.1"/>
    </source>
</evidence>
<name>A0A1S9PAT0_9SPHI</name>
<dbReference type="InterPro" id="IPR029044">
    <property type="entry name" value="Nucleotide-diphossugar_trans"/>
</dbReference>
<gene>
    <name evidence="1" type="ORF">BC343_10525</name>
</gene>